<evidence type="ECO:0000256" key="7">
    <source>
        <dbReference type="SAM" id="Phobius"/>
    </source>
</evidence>
<evidence type="ECO:0008006" key="9">
    <source>
        <dbReference type="Google" id="ProtNLM"/>
    </source>
</evidence>
<keyword evidence="3 7" id="KW-0812">Transmembrane</keyword>
<keyword evidence="4 7" id="KW-1133">Transmembrane helix</keyword>
<comment type="similarity">
    <text evidence="2">Belongs to the CLPTM1 family.</text>
</comment>
<feature type="region of interest" description="Disordered" evidence="6">
    <location>
        <begin position="380"/>
        <end position="405"/>
    </location>
</feature>
<dbReference type="PANTHER" id="PTHR21347:SF0">
    <property type="entry name" value="LIPID SCRAMBLASE CLPTM1L"/>
    <property type="match status" value="1"/>
</dbReference>
<dbReference type="EMBL" id="HBFW01006757">
    <property type="protein sequence ID" value="CAD8933360.1"/>
    <property type="molecule type" value="Transcribed_RNA"/>
</dbReference>
<evidence type="ECO:0000313" key="8">
    <source>
        <dbReference type="EMBL" id="CAD8933360.1"/>
    </source>
</evidence>
<accession>A0A7S1D1K3</accession>
<gene>
    <name evidence="8" type="ORF">CTEN0397_LOCUS4389</name>
</gene>
<feature type="transmembrane region" description="Helical" evidence="7">
    <location>
        <begin position="263"/>
        <end position="281"/>
    </location>
</feature>
<dbReference type="PANTHER" id="PTHR21347">
    <property type="entry name" value="CLEFT LIP AND PALATE ASSOCIATED TRANSMEMBRANE PROTEIN-RELATED"/>
    <property type="match status" value="1"/>
</dbReference>
<sequence length="405" mass="45839">MDVVQVGRKPPHPTGLAMMPSLHVDEIGLTSEKYIPMNETVTSLPLRIAFDRNDLETDQALKTATAGGMSPARWRLLTHLSKALESQRELGFEESDIDDLRRLIADTNVTLLTITLLASGLHLLFEFLTFKNEVTFWSRNKDLTGLSVRSLFLDMIGQVIIMLFLIEKDSSLLMTIPTAGGCLVALWKCQRAAGLEFIRVDPSKAGQSVEWWNLIPGAFGYELRATRLEISTSSTNEDDNKSPNKQDLTALTIETDRIATRTLGAVLLPFVIGYTLYSFFWEEHTGWYSWLITSASSAVYALGFVLMTPQLFLNYKLKSVAHLPWRVLVYRFLNTFIDDLFAFIIRMPTMARLSCFRDDIVFIIYLYQRWLYPVDTSRPVEGGGDDQEPSDDAAPVSDVRKKKED</sequence>
<protein>
    <recommendedName>
        <fullName evidence="9">Cleft lip and palate transmembrane protein 1</fullName>
    </recommendedName>
</protein>
<dbReference type="InterPro" id="IPR008429">
    <property type="entry name" value="CLPTM1"/>
</dbReference>
<comment type="subcellular location">
    <subcellularLocation>
        <location evidence="1">Membrane</location>
        <topology evidence="1">Multi-pass membrane protein</topology>
    </subcellularLocation>
</comment>
<evidence type="ECO:0000256" key="3">
    <source>
        <dbReference type="ARBA" id="ARBA00022692"/>
    </source>
</evidence>
<feature type="transmembrane region" description="Helical" evidence="7">
    <location>
        <begin position="109"/>
        <end position="128"/>
    </location>
</feature>
<evidence type="ECO:0000256" key="1">
    <source>
        <dbReference type="ARBA" id="ARBA00004141"/>
    </source>
</evidence>
<dbReference type="Pfam" id="PF05602">
    <property type="entry name" value="CLPTM1"/>
    <property type="match status" value="1"/>
</dbReference>
<proteinExistence type="inferred from homology"/>
<dbReference type="AlphaFoldDB" id="A0A7S1D1K3"/>
<reference evidence="8" key="1">
    <citation type="submission" date="2021-01" db="EMBL/GenBank/DDBJ databases">
        <authorList>
            <person name="Corre E."/>
            <person name="Pelletier E."/>
            <person name="Niang G."/>
            <person name="Scheremetjew M."/>
            <person name="Finn R."/>
            <person name="Kale V."/>
            <person name="Holt S."/>
            <person name="Cochrane G."/>
            <person name="Meng A."/>
            <person name="Brown T."/>
            <person name="Cohen L."/>
        </authorList>
    </citation>
    <scope>NUCLEOTIDE SEQUENCE</scope>
    <source>
        <strain evidence="8">ECT3854</strain>
    </source>
</reference>
<dbReference type="GO" id="GO:0016020">
    <property type="term" value="C:membrane"/>
    <property type="evidence" value="ECO:0007669"/>
    <property type="project" value="UniProtKB-SubCell"/>
</dbReference>
<feature type="transmembrane region" description="Helical" evidence="7">
    <location>
        <begin position="148"/>
        <end position="166"/>
    </location>
</feature>
<organism evidence="8">
    <name type="scientific">Cyclophora tenuis</name>
    <name type="common">Marine diatom</name>
    <dbReference type="NCBI Taxonomy" id="216820"/>
    <lineage>
        <taxon>Eukaryota</taxon>
        <taxon>Sar</taxon>
        <taxon>Stramenopiles</taxon>
        <taxon>Ochrophyta</taxon>
        <taxon>Bacillariophyta</taxon>
        <taxon>Fragilariophyceae</taxon>
        <taxon>Fragilariophycidae</taxon>
        <taxon>Cyclophorales</taxon>
        <taxon>Cyclophoraceae</taxon>
        <taxon>Cyclophora</taxon>
    </lineage>
</organism>
<feature type="transmembrane region" description="Helical" evidence="7">
    <location>
        <begin position="287"/>
        <end position="307"/>
    </location>
</feature>
<name>A0A7S1D1K3_CYCTE</name>
<dbReference type="GO" id="GO:0012505">
    <property type="term" value="C:endomembrane system"/>
    <property type="evidence" value="ECO:0007669"/>
    <property type="project" value="TreeGrafter"/>
</dbReference>
<evidence type="ECO:0000256" key="6">
    <source>
        <dbReference type="SAM" id="MobiDB-lite"/>
    </source>
</evidence>
<evidence type="ECO:0000256" key="2">
    <source>
        <dbReference type="ARBA" id="ARBA00009310"/>
    </source>
</evidence>
<evidence type="ECO:0000256" key="4">
    <source>
        <dbReference type="ARBA" id="ARBA00022989"/>
    </source>
</evidence>
<keyword evidence="5 7" id="KW-0472">Membrane</keyword>
<evidence type="ECO:0000256" key="5">
    <source>
        <dbReference type="ARBA" id="ARBA00023136"/>
    </source>
</evidence>